<evidence type="ECO:0000313" key="1">
    <source>
        <dbReference type="EMBL" id="ASY44980.1"/>
    </source>
</evidence>
<accession>A0A249MUE1</accession>
<proteinExistence type="predicted"/>
<dbReference type="Proteomes" id="UP000217141">
    <property type="component" value="Chromosome I"/>
</dbReference>
<reference evidence="1 2" key="1">
    <citation type="submission" date="2017-08" db="EMBL/GenBank/DDBJ databases">
        <title>Whole Genome Sequence of Sphingobium hydrophobicum C1: Insights into Adaption to the Electronic-waste Contaminated Sediment.</title>
        <authorList>
            <person name="Song D."/>
            <person name="Chen X."/>
            <person name="Xu M."/>
        </authorList>
    </citation>
    <scope>NUCLEOTIDE SEQUENCE [LARGE SCALE GENOMIC DNA]</scope>
    <source>
        <strain evidence="1 2">C1</strain>
    </source>
</reference>
<gene>
    <name evidence="1" type="ORF">CJD35_11420</name>
</gene>
<dbReference type="EMBL" id="CP022745">
    <property type="protein sequence ID" value="ASY44980.1"/>
    <property type="molecule type" value="Genomic_DNA"/>
</dbReference>
<dbReference type="AlphaFoldDB" id="A0A249MUE1"/>
<organism evidence="1 2">
    <name type="scientific">Sphingobium xenophagum</name>
    <dbReference type="NCBI Taxonomy" id="121428"/>
    <lineage>
        <taxon>Bacteria</taxon>
        <taxon>Pseudomonadati</taxon>
        <taxon>Pseudomonadota</taxon>
        <taxon>Alphaproteobacteria</taxon>
        <taxon>Sphingomonadales</taxon>
        <taxon>Sphingomonadaceae</taxon>
        <taxon>Sphingobium</taxon>
    </lineage>
</organism>
<name>A0A249MUE1_SPHXE</name>
<protein>
    <submittedName>
        <fullName evidence="1">Uncharacterized protein</fullName>
    </submittedName>
</protein>
<sequence>MIELSASDLPASVTPAFVDVGGTVRGATNAVGVRIDRPGGHYRAAISMGIGTAAQRSALIADLVRGKQEGLRTAYPLQGVDQSGSGSPVVDGADQAGRVLSLRGLTPGYDLAKGFWMSIEDATGQHYLHNVFVGGIVAGDGKVTVTLGEHLRVPFADGATVHLDQPMIEGDIAGNEQSWQLTRANRVTGIQFTIEEMG</sequence>
<evidence type="ECO:0000313" key="2">
    <source>
        <dbReference type="Proteomes" id="UP000217141"/>
    </source>
</evidence>
<dbReference type="KEGG" id="shyd:CJD35_11420"/>
<dbReference type="RefSeq" id="WP_095687046.1">
    <property type="nucleotide sequence ID" value="NZ_CP022745.1"/>
</dbReference>